<proteinExistence type="predicted"/>
<sequence length="187" mass="22251">MATYLTSTKNKLTIRAIINDKDNNTIYKVRGLHMKDLYTVKKEYTNDSLQKLEFYFNNYICENRTTKTFDNKYYYTWLQKKDIKKFVSRLLFSDIESYIYMIGYPKSLQMYEIFTNEKIDFDILKTEEGHKKLFAGILSGIFTMKDNIDMKVVEIKTLANIANNEKIYIIDGNIYNKDGSKSEWNMN</sequence>
<accession>A0A6C0LVZ2</accession>
<protein>
    <submittedName>
        <fullName evidence="1">Uncharacterized protein</fullName>
    </submittedName>
</protein>
<reference evidence="1" key="1">
    <citation type="journal article" date="2020" name="Nature">
        <title>Giant virus diversity and host interactions through global metagenomics.</title>
        <authorList>
            <person name="Schulz F."/>
            <person name="Roux S."/>
            <person name="Paez-Espino D."/>
            <person name="Jungbluth S."/>
            <person name="Walsh D.A."/>
            <person name="Denef V.J."/>
            <person name="McMahon K.D."/>
            <person name="Konstantinidis K.T."/>
            <person name="Eloe-Fadrosh E.A."/>
            <person name="Kyrpides N.C."/>
            <person name="Woyke T."/>
        </authorList>
    </citation>
    <scope>NUCLEOTIDE SEQUENCE</scope>
    <source>
        <strain evidence="1">GVMAG-S-1017244-22</strain>
    </source>
</reference>
<dbReference type="EMBL" id="MN740582">
    <property type="protein sequence ID" value="QHU35016.1"/>
    <property type="molecule type" value="Genomic_DNA"/>
</dbReference>
<name>A0A6C0LVZ2_9ZZZZ</name>
<dbReference type="AlphaFoldDB" id="A0A6C0LVZ2"/>
<evidence type="ECO:0000313" key="1">
    <source>
        <dbReference type="EMBL" id="QHU35016.1"/>
    </source>
</evidence>
<organism evidence="1">
    <name type="scientific">viral metagenome</name>
    <dbReference type="NCBI Taxonomy" id="1070528"/>
    <lineage>
        <taxon>unclassified sequences</taxon>
        <taxon>metagenomes</taxon>
        <taxon>organismal metagenomes</taxon>
    </lineage>
</organism>